<proteinExistence type="predicted"/>
<dbReference type="RefSeq" id="WP_130286556.1">
    <property type="nucleotide sequence ID" value="NZ_SGXE01000002.1"/>
</dbReference>
<name>A0A4Q7P403_9FLAO</name>
<evidence type="ECO:0000313" key="3">
    <source>
        <dbReference type="Proteomes" id="UP000292262"/>
    </source>
</evidence>
<gene>
    <name evidence="2" type="ORF">EV197_2000</name>
</gene>
<feature type="chain" id="PRO_5020604592" description="PepSY-like beta-lactamase-inhibitor" evidence="1">
    <location>
        <begin position="22"/>
        <end position="192"/>
    </location>
</feature>
<sequence length="192" mass="22392">MTLNKSTLIILFFLVQLAASAQVKFEKEKRVKSSDVPKSATTWIDSLPFTHKIKWYKEISQDGTSYEAKTCLHKTKYSIEFTATGQLIDVELQTPFRKLNEAVKKEIEEVLTKNYDKYSIQKTQEQYIGNKDSVGKLIIDKNTRSELTKNYELIVKVKEDGDYKTYEITFDNEVKLIKKLVVDQRRSDNIEF</sequence>
<evidence type="ECO:0008006" key="4">
    <source>
        <dbReference type="Google" id="ProtNLM"/>
    </source>
</evidence>
<dbReference type="Gene3D" id="3.10.450.360">
    <property type="match status" value="1"/>
</dbReference>
<evidence type="ECO:0000256" key="1">
    <source>
        <dbReference type="SAM" id="SignalP"/>
    </source>
</evidence>
<dbReference type="AlphaFoldDB" id="A0A4Q7P403"/>
<evidence type="ECO:0000313" key="2">
    <source>
        <dbReference type="EMBL" id="RZS93422.1"/>
    </source>
</evidence>
<feature type="signal peptide" evidence="1">
    <location>
        <begin position="1"/>
        <end position="21"/>
    </location>
</feature>
<reference evidence="2 3" key="1">
    <citation type="submission" date="2019-02" db="EMBL/GenBank/DDBJ databases">
        <title>Genomic Encyclopedia of Type Strains, Phase IV (KMG-IV): sequencing the most valuable type-strain genomes for metagenomic binning, comparative biology and taxonomic classification.</title>
        <authorList>
            <person name="Goeker M."/>
        </authorList>
    </citation>
    <scope>NUCLEOTIDE SEQUENCE [LARGE SCALE GENOMIC DNA]</scope>
    <source>
        <strain evidence="2 3">DSM 17196</strain>
    </source>
</reference>
<dbReference type="OrthoDB" id="943438at2"/>
<keyword evidence="3" id="KW-1185">Reference proteome</keyword>
<protein>
    <recommendedName>
        <fullName evidence="4">PepSY-like beta-lactamase-inhibitor</fullName>
    </recommendedName>
</protein>
<dbReference type="EMBL" id="SGXE01000002">
    <property type="protein sequence ID" value="RZS93422.1"/>
    <property type="molecule type" value="Genomic_DNA"/>
</dbReference>
<dbReference type="SUPFAM" id="SSF160574">
    <property type="entry name" value="BT0923-like"/>
    <property type="match status" value="1"/>
</dbReference>
<organism evidence="2 3">
    <name type="scientific">Aquimarina brevivitae</name>
    <dbReference type="NCBI Taxonomy" id="323412"/>
    <lineage>
        <taxon>Bacteria</taxon>
        <taxon>Pseudomonadati</taxon>
        <taxon>Bacteroidota</taxon>
        <taxon>Flavobacteriia</taxon>
        <taxon>Flavobacteriales</taxon>
        <taxon>Flavobacteriaceae</taxon>
        <taxon>Aquimarina</taxon>
    </lineage>
</organism>
<accession>A0A4Q7P403</accession>
<keyword evidence="1" id="KW-0732">Signal</keyword>
<comment type="caution">
    <text evidence="2">The sequence shown here is derived from an EMBL/GenBank/DDBJ whole genome shotgun (WGS) entry which is preliminary data.</text>
</comment>
<dbReference type="Proteomes" id="UP000292262">
    <property type="component" value="Unassembled WGS sequence"/>
</dbReference>